<evidence type="ECO:0000256" key="4">
    <source>
        <dbReference type="ARBA" id="ARBA00006347"/>
    </source>
</evidence>
<dbReference type="Proteomes" id="UP000054845">
    <property type="component" value="Unassembled WGS sequence"/>
</dbReference>
<evidence type="ECO:0000256" key="3">
    <source>
        <dbReference type="ARBA" id="ARBA00004319"/>
    </source>
</evidence>
<organism evidence="18 19">
    <name type="scientific">Ceraceosorus bombacis</name>
    <dbReference type="NCBI Taxonomy" id="401625"/>
    <lineage>
        <taxon>Eukaryota</taxon>
        <taxon>Fungi</taxon>
        <taxon>Dikarya</taxon>
        <taxon>Basidiomycota</taxon>
        <taxon>Ustilaginomycotina</taxon>
        <taxon>Exobasidiomycetes</taxon>
        <taxon>Ceraceosorales</taxon>
        <taxon>Ceraceosoraceae</taxon>
        <taxon>Ceraceosorus</taxon>
    </lineage>
</organism>
<dbReference type="STRING" id="401625.A0A0P1BRI1"/>
<feature type="compositionally biased region" description="Basic and acidic residues" evidence="16">
    <location>
        <begin position="491"/>
        <end position="503"/>
    </location>
</feature>
<dbReference type="CDD" id="cd02995">
    <property type="entry name" value="PDI_a_PDI_a'_C"/>
    <property type="match status" value="1"/>
</dbReference>
<evidence type="ECO:0000256" key="7">
    <source>
        <dbReference type="ARBA" id="ARBA00022737"/>
    </source>
</evidence>
<keyword evidence="10 15" id="KW-0413">Isomerase</keyword>
<dbReference type="EC" id="5.3.4.1" evidence="5 15"/>
<evidence type="ECO:0000259" key="17">
    <source>
        <dbReference type="PROSITE" id="PS51352"/>
    </source>
</evidence>
<comment type="catalytic activity">
    <reaction evidence="1 15">
        <text>Catalyzes the rearrangement of -S-S- bonds in proteins.</text>
        <dbReference type="EC" id="5.3.4.1"/>
    </reaction>
</comment>
<feature type="domain" description="Thioredoxin" evidence="17">
    <location>
        <begin position="343"/>
        <end position="473"/>
    </location>
</feature>
<dbReference type="Pfam" id="PF13848">
    <property type="entry name" value="Thioredoxin_6"/>
    <property type="match status" value="1"/>
</dbReference>
<dbReference type="InterPro" id="IPR013766">
    <property type="entry name" value="Thioredoxin_domain"/>
</dbReference>
<dbReference type="NCBIfam" id="TIGR01130">
    <property type="entry name" value="ER_PDI_fam"/>
    <property type="match status" value="1"/>
</dbReference>
<evidence type="ECO:0000256" key="9">
    <source>
        <dbReference type="ARBA" id="ARBA00023157"/>
    </source>
</evidence>
<name>A0A0P1BRI1_9BASI</name>
<dbReference type="CDD" id="cd02982">
    <property type="entry name" value="PDI_b'_family"/>
    <property type="match status" value="1"/>
</dbReference>
<dbReference type="OrthoDB" id="427280at2759"/>
<dbReference type="GO" id="GO:0034976">
    <property type="term" value="P:response to endoplasmic reticulum stress"/>
    <property type="evidence" value="ECO:0007669"/>
    <property type="project" value="TreeGrafter"/>
</dbReference>
<keyword evidence="19" id="KW-1185">Reference proteome</keyword>
<dbReference type="InterPro" id="IPR005788">
    <property type="entry name" value="PDI_thioredoxin-like_dom"/>
</dbReference>
<evidence type="ECO:0000256" key="1">
    <source>
        <dbReference type="ARBA" id="ARBA00001182"/>
    </source>
</evidence>
<evidence type="ECO:0000256" key="16">
    <source>
        <dbReference type="SAM" id="MobiDB-lite"/>
    </source>
</evidence>
<protein>
    <recommendedName>
        <fullName evidence="12 15">Protein disulfide-isomerase</fullName>
        <ecNumber evidence="5 15">5.3.4.1</ecNumber>
    </recommendedName>
</protein>
<dbReference type="CDD" id="cd02961">
    <property type="entry name" value="PDI_a_family"/>
    <property type="match status" value="1"/>
</dbReference>
<dbReference type="PROSITE" id="PS00194">
    <property type="entry name" value="THIOREDOXIN_1"/>
    <property type="match status" value="2"/>
</dbReference>
<dbReference type="GO" id="GO:0006457">
    <property type="term" value="P:protein folding"/>
    <property type="evidence" value="ECO:0007669"/>
    <property type="project" value="TreeGrafter"/>
</dbReference>
<dbReference type="PROSITE" id="PS51352">
    <property type="entry name" value="THIOREDOXIN_2"/>
    <property type="match status" value="2"/>
</dbReference>
<keyword evidence="8" id="KW-0256">Endoplasmic reticulum</keyword>
<dbReference type="InterPro" id="IPR036249">
    <property type="entry name" value="Thioredoxin-like_sf"/>
</dbReference>
<dbReference type="GO" id="GO:0005788">
    <property type="term" value="C:endoplasmic reticulum lumen"/>
    <property type="evidence" value="ECO:0007669"/>
    <property type="project" value="UniProtKB-SubCell"/>
</dbReference>
<evidence type="ECO:0000256" key="14">
    <source>
        <dbReference type="RuleBase" id="RU004208"/>
    </source>
</evidence>
<evidence type="ECO:0000256" key="12">
    <source>
        <dbReference type="ARBA" id="ARBA00039846"/>
    </source>
</evidence>
<evidence type="ECO:0000256" key="8">
    <source>
        <dbReference type="ARBA" id="ARBA00022824"/>
    </source>
</evidence>
<keyword evidence="11 13" id="KW-0676">Redox-active center</keyword>
<dbReference type="EMBL" id="CCYA01000389">
    <property type="protein sequence ID" value="CEH19524.1"/>
    <property type="molecule type" value="Genomic_DNA"/>
</dbReference>
<dbReference type="FunFam" id="3.40.30.10:FF:000017">
    <property type="entry name" value="Protein disulfide-isomerase A4"/>
    <property type="match status" value="1"/>
</dbReference>
<evidence type="ECO:0000313" key="18">
    <source>
        <dbReference type="EMBL" id="CEH19524.1"/>
    </source>
</evidence>
<evidence type="ECO:0000256" key="2">
    <source>
        <dbReference type="ARBA" id="ARBA00002692"/>
    </source>
</evidence>
<evidence type="ECO:0000256" key="15">
    <source>
        <dbReference type="RuleBase" id="RU361130"/>
    </source>
</evidence>
<dbReference type="PANTHER" id="PTHR18929">
    <property type="entry name" value="PROTEIN DISULFIDE ISOMERASE"/>
    <property type="match status" value="1"/>
</dbReference>
<evidence type="ECO:0000256" key="10">
    <source>
        <dbReference type="ARBA" id="ARBA00023235"/>
    </source>
</evidence>
<dbReference type="FunFam" id="3.40.30.10:FF:000185">
    <property type="entry name" value="Protein disulfide-isomerase"/>
    <property type="match status" value="1"/>
</dbReference>
<evidence type="ECO:0000256" key="11">
    <source>
        <dbReference type="ARBA" id="ARBA00023284"/>
    </source>
</evidence>
<comment type="similarity">
    <text evidence="4 14">Belongs to the protein disulfide isomerase family.</text>
</comment>
<dbReference type="SUPFAM" id="SSF52833">
    <property type="entry name" value="Thioredoxin-like"/>
    <property type="match status" value="4"/>
</dbReference>
<comment type="function">
    <text evidence="2">Participates in the folding of proteins containing disulfide bonds, may be involved in glycosylation, prolyl hydroxylation and triglyceride transfer.</text>
</comment>
<accession>A0A0P1BRI1</accession>
<feature type="region of interest" description="Disordered" evidence="16">
    <location>
        <begin position="484"/>
        <end position="503"/>
    </location>
</feature>
<dbReference type="Gene3D" id="3.40.30.10">
    <property type="entry name" value="Glutaredoxin"/>
    <property type="match status" value="4"/>
</dbReference>
<evidence type="ECO:0000256" key="6">
    <source>
        <dbReference type="ARBA" id="ARBA00022729"/>
    </source>
</evidence>
<comment type="subcellular location">
    <subcellularLocation>
        <location evidence="3">Endoplasmic reticulum lumen</location>
    </subcellularLocation>
</comment>
<proteinExistence type="inferred from homology"/>
<feature type="disulfide bond" description="Redox-active" evidence="13">
    <location>
        <begin position="392"/>
        <end position="395"/>
    </location>
</feature>
<dbReference type="CDD" id="cd02981">
    <property type="entry name" value="PDI_b_family"/>
    <property type="match status" value="1"/>
</dbReference>
<dbReference type="NCBIfam" id="TIGR01126">
    <property type="entry name" value="pdi_dom"/>
    <property type="match status" value="2"/>
</dbReference>
<keyword evidence="7" id="KW-0677">Repeat</keyword>
<dbReference type="AlphaFoldDB" id="A0A0P1BRI1"/>
<feature type="domain" description="Thioredoxin" evidence="17">
    <location>
        <begin position="10"/>
        <end position="135"/>
    </location>
</feature>
<sequence>MQLLRSALAASVAFAALSSGVKAADEKSDVVDLTKDTFASFVENENLSLVEFFAPWCGHCQALKPHYEESATALLKEETPIKLAKVDCTVEEDVCSEQEVQGYPTLKVFRKGIASEYNGPRKADGIISYMKKQALPALSTVAPADLEEFKKKDKLVAVAYLADGAKELATFSSLADKLRDSYVFGHVADAEAAKAEDVKVPSVVLYRSFDEPKIVYSGKLTDESAIEEFIKAESTPLVDEVGPENFMTYAEAGVPLAYYFTLPDAADKDKDVEALRDIAKKHKGKLNFVWIDAVKFVNHGKGLNLNGENWPAFVIQDIQGNTKFPLELSGDRVAAISKHVDDFIGGKLKPSIKSEAVPEQDGPVWVLVADEFDKVVFDDKKDVLVEFYAPWCGHCKKLAPTWDTLGEKYAAHKDKIVIAKMDATANDVPPSAGFQVSSFPTIKFKPAGSKEFLDFAGDRTLDGFVDFIGQNAKNSVKIDLSAPANDTKPAAAEEHAKPMHEEL</sequence>
<dbReference type="PANTHER" id="PTHR18929:SF132">
    <property type="entry name" value="PROTEIN DISULFIDE-ISOMERASE A3"/>
    <property type="match status" value="1"/>
</dbReference>
<evidence type="ECO:0000256" key="13">
    <source>
        <dbReference type="PIRSR" id="PIRSR605792-51"/>
    </source>
</evidence>
<dbReference type="InterPro" id="IPR017937">
    <property type="entry name" value="Thioredoxin_CS"/>
</dbReference>
<evidence type="ECO:0000313" key="19">
    <source>
        <dbReference type="Proteomes" id="UP000054845"/>
    </source>
</evidence>
<dbReference type="InterPro" id="IPR005792">
    <property type="entry name" value="Prot_disulphide_isomerase"/>
</dbReference>
<dbReference type="Pfam" id="PF00085">
    <property type="entry name" value="Thioredoxin"/>
    <property type="match status" value="2"/>
</dbReference>
<keyword evidence="9 13" id="KW-1015">Disulfide bond</keyword>
<dbReference type="PRINTS" id="PR00421">
    <property type="entry name" value="THIOREDOXIN"/>
</dbReference>
<feature type="disulfide bond" description="Redox-active" evidence="13">
    <location>
        <begin position="57"/>
        <end position="60"/>
    </location>
</feature>
<dbReference type="FunFam" id="3.40.30.10:FF:000275">
    <property type="entry name" value="Protein disulfide-isomerase, putative"/>
    <property type="match status" value="1"/>
</dbReference>
<evidence type="ECO:0000256" key="5">
    <source>
        <dbReference type="ARBA" id="ARBA00012723"/>
    </source>
</evidence>
<dbReference type="GO" id="GO:0003756">
    <property type="term" value="F:protein disulfide isomerase activity"/>
    <property type="evidence" value="ECO:0007669"/>
    <property type="project" value="UniProtKB-EC"/>
</dbReference>
<feature type="signal peptide" evidence="15">
    <location>
        <begin position="1"/>
        <end position="23"/>
    </location>
</feature>
<feature type="chain" id="PRO_5005962905" description="Protein disulfide-isomerase" evidence="15">
    <location>
        <begin position="24"/>
        <end position="503"/>
    </location>
</feature>
<reference evidence="18 19" key="1">
    <citation type="submission" date="2014-09" db="EMBL/GenBank/DDBJ databases">
        <authorList>
            <person name="Magalhaes I.L.F."/>
            <person name="Oliveira U."/>
            <person name="Santos F.R."/>
            <person name="Vidigal T.H.D.A."/>
            <person name="Brescovit A.D."/>
            <person name="Santos A.J."/>
        </authorList>
    </citation>
    <scope>NUCLEOTIDE SEQUENCE [LARGE SCALE GENOMIC DNA]</scope>
</reference>
<keyword evidence="6 15" id="KW-0732">Signal</keyword>